<accession>A0A151WX05</accession>
<dbReference type="AlphaFoldDB" id="A0A151WX05"/>
<evidence type="ECO:0000313" key="2">
    <source>
        <dbReference type="Proteomes" id="UP000075809"/>
    </source>
</evidence>
<sequence length="281" mass="31836">MCAAMLYPLVESSLLEELLRARQRHPSAAGITDMKERLTKLMTFLQSEVEAEQRIALAVNGFNLSTKDSKDKKAKNSKTEPSEIPTAAGLLNAKEIRIIKCIFCNESHDSSQCEKAKKMSMEERTSIVKDKNACFYCLKVEGQSLTNLSLSPRVFFQTLRVKLVNGCKERVVRAVLDSGSHRSYILGHVVKQLDFKQLGTQTMMHLLFGGTKTAPQEHKCYRVNLRSLDDTYACNFVAFHQDAICQNILQPVKGTWQKELRQKAINLSDIGTDKHRSRHSW</sequence>
<dbReference type="Proteomes" id="UP000075809">
    <property type="component" value="Unassembled WGS sequence"/>
</dbReference>
<reference evidence="1 2" key="1">
    <citation type="submission" date="2015-09" db="EMBL/GenBank/DDBJ databases">
        <title>Trachymyrmex zeteki WGS genome.</title>
        <authorList>
            <person name="Nygaard S."/>
            <person name="Hu H."/>
            <person name="Boomsma J."/>
            <person name="Zhang G."/>
        </authorList>
    </citation>
    <scope>NUCLEOTIDE SEQUENCE [LARGE SCALE GENOMIC DNA]</scope>
    <source>
        <strain evidence="1">Tzet28-1</strain>
        <tissue evidence="1">Whole body</tissue>
    </source>
</reference>
<protein>
    <recommendedName>
        <fullName evidence="3">Peptidase aspartic putative domain-containing protein</fullName>
    </recommendedName>
</protein>
<proteinExistence type="predicted"/>
<dbReference type="STRING" id="64791.A0A151WX05"/>
<organism evidence="1 2">
    <name type="scientific">Mycetomoellerius zeteki</name>
    <dbReference type="NCBI Taxonomy" id="64791"/>
    <lineage>
        <taxon>Eukaryota</taxon>
        <taxon>Metazoa</taxon>
        <taxon>Ecdysozoa</taxon>
        <taxon>Arthropoda</taxon>
        <taxon>Hexapoda</taxon>
        <taxon>Insecta</taxon>
        <taxon>Pterygota</taxon>
        <taxon>Neoptera</taxon>
        <taxon>Endopterygota</taxon>
        <taxon>Hymenoptera</taxon>
        <taxon>Apocrita</taxon>
        <taxon>Aculeata</taxon>
        <taxon>Formicoidea</taxon>
        <taxon>Formicidae</taxon>
        <taxon>Myrmicinae</taxon>
        <taxon>Mycetomoellerius</taxon>
    </lineage>
</organism>
<keyword evidence="2" id="KW-1185">Reference proteome</keyword>
<evidence type="ECO:0008006" key="3">
    <source>
        <dbReference type="Google" id="ProtNLM"/>
    </source>
</evidence>
<evidence type="ECO:0000313" key="1">
    <source>
        <dbReference type="EMBL" id="KYQ52444.1"/>
    </source>
</evidence>
<dbReference type="EMBL" id="KQ982672">
    <property type="protein sequence ID" value="KYQ52444.1"/>
    <property type="molecule type" value="Genomic_DNA"/>
</dbReference>
<gene>
    <name evidence="1" type="ORF">ALC60_08432</name>
</gene>
<name>A0A151WX05_9HYME</name>